<dbReference type="Proteomes" id="UP000195667">
    <property type="component" value="Unassembled WGS sequence"/>
</dbReference>
<dbReference type="EMBL" id="FUKI01000121">
    <property type="protein sequence ID" value="SJM93667.1"/>
    <property type="molecule type" value="Genomic_DNA"/>
</dbReference>
<organism evidence="1 2">
    <name type="scientific">Crenothrix polyspora</name>
    <dbReference type="NCBI Taxonomy" id="360316"/>
    <lineage>
        <taxon>Bacteria</taxon>
        <taxon>Pseudomonadati</taxon>
        <taxon>Pseudomonadota</taxon>
        <taxon>Gammaproteobacteria</taxon>
        <taxon>Methylococcales</taxon>
        <taxon>Crenotrichaceae</taxon>
        <taxon>Crenothrix</taxon>
    </lineage>
</organism>
<name>A0A1R4HBV0_9GAMM</name>
<gene>
    <name evidence="1" type="ORF">CRENPOLYSF1_450026</name>
</gene>
<proteinExistence type="predicted"/>
<protein>
    <submittedName>
        <fullName evidence="1">Uncharacterized protein</fullName>
    </submittedName>
</protein>
<accession>A0A1R4HBV0</accession>
<evidence type="ECO:0000313" key="1">
    <source>
        <dbReference type="EMBL" id="SJM93667.1"/>
    </source>
</evidence>
<evidence type="ECO:0000313" key="2">
    <source>
        <dbReference type="Proteomes" id="UP000195667"/>
    </source>
</evidence>
<dbReference type="AlphaFoldDB" id="A0A1R4HBV0"/>
<keyword evidence="2" id="KW-1185">Reference proteome</keyword>
<sequence>MLICQHQWLCFLSHHTNPTHGELTMRKDLYLVAGFTTLRIV</sequence>
<reference evidence="2" key="1">
    <citation type="submission" date="2017-02" db="EMBL/GenBank/DDBJ databases">
        <authorList>
            <person name="Daims H."/>
        </authorList>
    </citation>
    <scope>NUCLEOTIDE SEQUENCE [LARGE SCALE GENOMIC DNA]</scope>
</reference>